<dbReference type="GO" id="GO:0020037">
    <property type="term" value="F:heme binding"/>
    <property type="evidence" value="ECO:0007669"/>
    <property type="project" value="InterPro"/>
</dbReference>
<keyword evidence="1" id="KW-0732">Signal</keyword>
<proteinExistence type="predicted"/>
<feature type="signal peptide" evidence="1">
    <location>
        <begin position="1"/>
        <end position="23"/>
    </location>
</feature>
<feature type="chain" id="PRO_5026692732" evidence="1">
    <location>
        <begin position="24"/>
        <end position="162"/>
    </location>
</feature>
<evidence type="ECO:0000313" key="3">
    <source>
        <dbReference type="Proteomes" id="UP000476332"/>
    </source>
</evidence>
<dbReference type="Proteomes" id="UP000476332">
    <property type="component" value="Unassembled WGS sequence"/>
</dbReference>
<keyword evidence="3" id="KW-1185">Reference proteome</keyword>
<gene>
    <name evidence="2" type="ORF">GTW51_12495</name>
</gene>
<sequence>MRHSFIVTLAAACAALTALPAFGDDAVPSAERGHVVAVVSGCHDCHSAGYPESGGILDPATALAGSGVGFRGPWGTTYPSNLRLVAAERDEAGFVKHLSTLKTLPPMPYFNLHAMPETDIRSLFLYIRSLGEPGEPAPAYVPPGEEPTTPYIVFAPPTMPAG</sequence>
<dbReference type="RefSeq" id="WP_163044263.1">
    <property type="nucleotide sequence ID" value="NZ_JAAAMJ010000008.1"/>
</dbReference>
<dbReference type="Gene3D" id="1.10.760.10">
    <property type="entry name" value="Cytochrome c-like domain"/>
    <property type="match status" value="1"/>
</dbReference>
<dbReference type="AlphaFoldDB" id="A0A6L9MI59"/>
<dbReference type="InterPro" id="IPR036909">
    <property type="entry name" value="Cyt_c-like_dom_sf"/>
</dbReference>
<name>A0A6L9MI59_9HYPH</name>
<dbReference type="EMBL" id="JAAAMJ010000008">
    <property type="protein sequence ID" value="NDV87519.1"/>
    <property type="molecule type" value="Genomic_DNA"/>
</dbReference>
<dbReference type="SUPFAM" id="SSF46626">
    <property type="entry name" value="Cytochrome c"/>
    <property type="match status" value="1"/>
</dbReference>
<comment type="caution">
    <text evidence="2">The sequence shown here is derived from an EMBL/GenBank/DDBJ whole genome shotgun (WGS) entry which is preliminary data.</text>
</comment>
<evidence type="ECO:0000313" key="2">
    <source>
        <dbReference type="EMBL" id="NDV87519.1"/>
    </source>
</evidence>
<evidence type="ECO:0000256" key="1">
    <source>
        <dbReference type="SAM" id="SignalP"/>
    </source>
</evidence>
<dbReference type="GO" id="GO:0009055">
    <property type="term" value="F:electron transfer activity"/>
    <property type="evidence" value="ECO:0007669"/>
    <property type="project" value="InterPro"/>
</dbReference>
<accession>A0A6L9MI59</accession>
<reference evidence="2 3" key="1">
    <citation type="submission" date="2020-01" db="EMBL/GenBank/DDBJ databases">
        <title>Genomes of bacteria type strains.</title>
        <authorList>
            <person name="Chen J."/>
            <person name="Zhu S."/>
            <person name="Chen J."/>
        </authorList>
    </citation>
    <scope>NUCLEOTIDE SEQUENCE [LARGE SCALE GENOMIC DNA]</scope>
    <source>
        <strain evidence="2 3">KCTC 52919</strain>
    </source>
</reference>
<organism evidence="2 3">
    <name type="scientific">Aurantimonas aggregata</name>
    <dbReference type="NCBI Taxonomy" id="2047720"/>
    <lineage>
        <taxon>Bacteria</taxon>
        <taxon>Pseudomonadati</taxon>
        <taxon>Pseudomonadota</taxon>
        <taxon>Alphaproteobacteria</taxon>
        <taxon>Hyphomicrobiales</taxon>
        <taxon>Aurantimonadaceae</taxon>
        <taxon>Aurantimonas</taxon>
    </lineage>
</organism>
<protein>
    <submittedName>
        <fullName evidence="2">Cytochrome C</fullName>
    </submittedName>
</protein>